<feature type="compositionally biased region" description="Polar residues" evidence="1">
    <location>
        <begin position="641"/>
        <end position="651"/>
    </location>
</feature>
<dbReference type="RefSeq" id="XP_028485547.1">
    <property type="nucleotide sequence ID" value="XM_028626305.1"/>
</dbReference>
<evidence type="ECO:0000313" key="2">
    <source>
        <dbReference type="EMBL" id="RWQ95902.1"/>
    </source>
</evidence>
<feature type="compositionally biased region" description="Polar residues" evidence="1">
    <location>
        <begin position="412"/>
        <end position="424"/>
    </location>
</feature>
<sequence length="657" mass="69510">MTNDLEPLSAGMSSSSSFLDALSPSTSSSTTSRRSTSTVRPRNRRLISVTDDDDDQGNLGGDLAHQQLPPASDFDLTPPQSPVATPSPYTSRGVSPLPTTHPSRATTTANRSKQSLVDYFSAFGLDNGSKTQSANSKLGSSLLETSWSSLQSLASSVLGSDAARPASNKTPNSHQRRKPSRSDAYISSAPKSAPSSWGPSKPSTVQIGSGTKEERRALVQAKKREALLLANGDSVSELSGRHKRRDSCGPADASAADPEHDEDALVYVHQVQPADSITGVTIKYGCNPGVMRKANGFWPSDSIQSRKTVLLPVEACTVKGRRIQSSEEGNLLENETPGRRPFDDSIGGSIAPAETASRDNEVETDAQGGKNKDKTWKHEAWVNIDGFPGPVEIGRVPRRTLGFFPRRRRKSQSLPYTDSESAVTSFDIPRIEPVSEPRTSSSHSQPLSTAPSSTFSPTRNGRVSGSFSRANGPTPPSGHGHRRQRSSFHLSGPGGVGTLGRDVTAPGPAPDKLNNFFSQHLPNLTAPAPPSLPRTASFGSTSTVASGSSTTGLENVGGAIEGWMRKMATRAKAGLNELQQNAQGGQVYGLGQAMGIGGMGDLIEMDDSLEGRATPGSSTGRLAIPPGARSRSNLREESSQRRGLSSTGMSRDSSKED</sequence>
<dbReference type="STRING" id="264951.A0A443HVP5"/>
<organism evidence="2 3">
    <name type="scientific">Byssochlamys spectabilis</name>
    <name type="common">Paecilomyces variotii</name>
    <dbReference type="NCBI Taxonomy" id="264951"/>
    <lineage>
        <taxon>Eukaryota</taxon>
        <taxon>Fungi</taxon>
        <taxon>Dikarya</taxon>
        <taxon>Ascomycota</taxon>
        <taxon>Pezizomycotina</taxon>
        <taxon>Eurotiomycetes</taxon>
        <taxon>Eurotiomycetidae</taxon>
        <taxon>Eurotiales</taxon>
        <taxon>Thermoascaceae</taxon>
        <taxon>Paecilomyces</taxon>
    </lineage>
</organism>
<feature type="compositionally biased region" description="Polar residues" evidence="1">
    <location>
        <begin position="82"/>
        <end position="112"/>
    </location>
</feature>
<feature type="compositionally biased region" description="Polar residues" evidence="1">
    <location>
        <begin position="437"/>
        <end position="471"/>
    </location>
</feature>
<evidence type="ECO:0000256" key="1">
    <source>
        <dbReference type="SAM" id="MobiDB-lite"/>
    </source>
</evidence>
<dbReference type="Proteomes" id="UP000283841">
    <property type="component" value="Unassembled WGS sequence"/>
</dbReference>
<feature type="compositionally biased region" description="Polar residues" evidence="1">
    <location>
        <begin position="189"/>
        <end position="209"/>
    </location>
</feature>
<comment type="caution">
    <text evidence="2">The sequence shown here is derived from an EMBL/GenBank/DDBJ whole genome shotgun (WGS) entry which is preliminary data.</text>
</comment>
<dbReference type="VEuPathDB" id="FungiDB:C8Q69DRAFT_222469"/>
<dbReference type="EMBL" id="RCNU01000004">
    <property type="protein sequence ID" value="RWQ95902.1"/>
    <property type="molecule type" value="Genomic_DNA"/>
</dbReference>
<protein>
    <recommendedName>
        <fullName evidence="4">LysM domain protein</fullName>
    </recommendedName>
</protein>
<feature type="region of interest" description="Disordered" evidence="1">
    <location>
        <begin position="327"/>
        <end position="374"/>
    </location>
</feature>
<dbReference type="Gene3D" id="3.10.350.10">
    <property type="entry name" value="LysM domain"/>
    <property type="match status" value="1"/>
</dbReference>
<dbReference type="GeneID" id="39595582"/>
<name>A0A443HVP5_BYSSP</name>
<feature type="region of interest" description="Disordered" evidence="1">
    <location>
        <begin position="410"/>
        <end position="554"/>
    </location>
</feature>
<feature type="region of interest" description="Disordered" evidence="1">
    <location>
        <begin position="155"/>
        <end position="219"/>
    </location>
</feature>
<feature type="compositionally biased region" description="Low complexity" evidence="1">
    <location>
        <begin position="13"/>
        <end position="40"/>
    </location>
</feature>
<proteinExistence type="predicted"/>
<feature type="compositionally biased region" description="Low complexity" evidence="1">
    <location>
        <begin position="535"/>
        <end position="552"/>
    </location>
</feature>
<evidence type="ECO:0000313" key="3">
    <source>
        <dbReference type="Proteomes" id="UP000283841"/>
    </source>
</evidence>
<gene>
    <name evidence="2" type="ORF">C8Q69DRAFT_222469</name>
</gene>
<accession>A0A443HVP5</accession>
<dbReference type="InterPro" id="IPR036779">
    <property type="entry name" value="LysM_dom_sf"/>
</dbReference>
<feature type="region of interest" description="Disordered" evidence="1">
    <location>
        <begin position="231"/>
        <end position="261"/>
    </location>
</feature>
<reference evidence="2 3" key="1">
    <citation type="journal article" date="2018" name="Front. Microbiol.">
        <title>Genomic and genetic insights into a cosmopolitan fungus, Paecilomyces variotii (Eurotiales).</title>
        <authorList>
            <person name="Urquhart A.S."/>
            <person name="Mondo S.J."/>
            <person name="Makela M.R."/>
            <person name="Hane J.K."/>
            <person name="Wiebenga A."/>
            <person name="He G."/>
            <person name="Mihaltcheva S."/>
            <person name="Pangilinan J."/>
            <person name="Lipzen A."/>
            <person name="Barry K."/>
            <person name="de Vries R.P."/>
            <person name="Grigoriev I.V."/>
            <person name="Idnurm A."/>
        </authorList>
    </citation>
    <scope>NUCLEOTIDE SEQUENCE [LARGE SCALE GENOMIC DNA]</scope>
    <source>
        <strain evidence="2 3">CBS 101075</strain>
    </source>
</reference>
<keyword evidence="3" id="KW-1185">Reference proteome</keyword>
<feature type="region of interest" description="Disordered" evidence="1">
    <location>
        <begin position="608"/>
        <end position="657"/>
    </location>
</feature>
<dbReference type="AlphaFoldDB" id="A0A443HVP5"/>
<feature type="region of interest" description="Disordered" evidence="1">
    <location>
        <begin position="1"/>
        <end position="112"/>
    </location>
</feature>
<evidence type="ECO:0008006" key="4">
    <source>
        <dbReference type="Google" id="ProtNLM"/>
    </source>
</evidence>